<dbReference type="CDD" id="cd02067">
    <property type="entry name" value="B12-binding"/>
    <property type="match status" value="1"/>
</dbReference>
<name>A0ABY8PRT7_9BACT</name>
<dbReference type="Gene3D" id="3.30.30.60">
    <property type="entry name" value="D-lysine 5,6-aminomutase beta subunit KamE, N-terminal domain"/>
    <property type="match status" value="1"/>
</dbReference>
<reference evidence="2 3" key="1">
    <citation type="submission" date="2021-02" db="EMBL/GenBank/DDBJ databases">
        <title>Characterization of Marinitoga sp. nov. str. BP5-C20A.</title>
        <authorList>
            <person name="Erauso G."/>
            <person name="Postec A."/>
        </authorList>
    </citation>
    <scope>NUCLEOTIDE SEQUENCE [LARGE SCALE GENOMIC DNA]</scope>
    <source>
        <strain evidence="2 3">BP5-C20A</strain>
    </source>
</reference>
<dbReference type="RefSeq" id="WP_280999700.1">
    <property type="nucleotide sequence ID" value="NZ_CP069362.1"/>
</dbReference>
<protein>
    <submittedName>
        <fullName evidence="2">Cobalamin-dependent protein</fullName>
    </submittedName>
</protein>
<dbReference type="InterPro" id="IPR036724">
    <property type="entry name" value="Cobalamin-bd_sf"/>
</dbReference>
<dbReference type="PROSITE" id="PS51332">
    <property type="entry name" value="B12_BINDING"/>
    <property type="match status" value="1"/>
</dbReference>
<evidence type="ECO:0000259" key="1">
    <source>
        <dbReference type="PROSITE" id="PS51332"/>
    </source>
</evidence>
<gene>
    <name evidence="2" type="ORF">JRV97_01855</name>
</gene>
<organism evidence="2 3">
    <name type="scientific">Marinitoga aeolica</name>
    <dbReference type="NCBI Taxonomy" id="2809031"/>
    <lineage>
        <taxon>Bacteria</taxon>
        <taxon>Thermotogati</taxon>
        <taxon>Thermotogota</taxon>
        <taxon>Thermotogae</taxon>
        <taxon>Petrotogales</taxon>
        <taxon>Petrotogaceae</taxon>
        <taxon>Marinitoga</taxon>
    </lineage>
</organism>
<dbReference type="SUPFAM" id="SSF117778">
    <property type="entry name" value="D-lysine 5,6-aminomutase beta subunit KamE, N-terminal domain"/>
    <property type="match status" value="1"/>
</dbReference>
<dbReference type="EMBL" id="CP069362">
    <property type="protein sequence ID" value="WGS65325.1"/>
    <property type="molecule type" value="Genomic_DNA"/>
</dbReference>
<dbReference type="Proteomes" id="UP001232493">
    <property type="component" value="Chromosome"/>
</dbReference>
<dbReference type="InterPro" id="IPR028991">
    <property type="entry name" value="KamE_N"/>
</dbReference>
<dbReference type="Pfam" id="PF02310">
    <property type="entry name" value="B12-binding"/>
    <property type="match status" value="1"/>
</dbReference>
<accession>A0ABY8PRT7</accession>
<dbReference type="Pfam" id="PF16554">
    <property type="entry name" value="OAM_dimer"/>
    <property type="match status" value="1"/>
</dbReference>
<feature type="domain" description="B12-binding" evidence="1">
    <location>
        <begin position="120"/>
        <end position="259"/>
    </location>
</feature>
<proteinExistence type="predicted"/>
<dbReference type="Gene3D" id="3.40.50.280">
    <property type="entry name" value="Cobalamin-binding domain"/>
    <property type="match status" value="1"/>
</dbReference>
<sequence length="271" mass="30102">MSGGLYSTEKKDFDKTLNLKAIKPYGDTMNDGKTQLSFTLPVPDGDEAVEAAKQLMKKMGFDEPMVVYHKELTTGFTFIIAYGSCTHTVDYTAIHVPKVESTTWSMEETDEFIKKNIGRKIRVIGASTGTDAHTVGIDAIMNMKGYAGHYGLERYEMFETLNMGSQVPNEEFVAKAIEFNADALLVSQTVTQKDIHIKNLTELVELLEAEGIRDKVILIAGGPRITHELVKELGYDAGFGANSYADDVASYIAQELYRRMQEENKTGGKEE</sequence>
<dbReference type="InterPro" id="IPR036843">
    <property type="entry name" value="KamE_N_sf"/>
</dbReference>
<dbReference type="InterPro" id="IPR006158">
    <property type="entry name" value="Cobalamin-bd"/>
</dbReference>
<keyword evidence="3" id="KW-1185">Reference proteome</keyword>
<evidence type="ECO:0000313" key="3">
    <source>
        <dbReference type="Proteomes" id="UP001232493"/>
    </source>
</evidence>
<evidence type="ECO:0000313" key="2">
    <source>
        <dbReference type="EMBL" id="WGS65325.1"/>
    </source>
</evidence>
<dbReference type="SUPFAM" id="SSF52242">
    <property type="entry name" value="Cobalamin (vitamin B12)-binding domain"/>
    <property type="match status" value="1"/>
</dbReference>